<dbReference type="InterPro" id="IPR016741">
    <property type="entry name" value="UCP018953"/>
</dbReference>
<dbReference type="GO" id="GO:0005886">
    <property type="term" value="C:plasma membrane"/>
    <property type="evidence" value="ECO:0007669"/>
    <property type="project" value="UniProtKB-SubCell"/>
</dbReference>
<dbReference type="PANTHER" id="PTHR14939">
    <property type="entry name" value="F-BOX ONLY PROTEIN 22"/>
    <property type="match status" value="1"/>
</dbReference>
<dbReference type="InterPro" id="IPR019494">
    <property type="entry name" value="FIST_C"/>
</dbReference>
<name>A0A518EZ40_9BACT</name>
<dbReference type="PANTHER" id="PTHR14939:SF5">
    <property type="entry name" value="F-BOX ONLY PROTEIN 22"/>
    <property type="match status" value="1"/>
</dbReference>
<accession>A0A518EZ40</accession>
<evidence type="ECO:0000256" key="5">
    <source>
        <dbReference type="ARBA" id="ARBA00023136"/>
    </source>
</evidence>
<keyword evidence="9" id="KW-1185">Reference proteome</keyword>
<dbReference type="SMART" id="SM01204">
    <property type="entry name" value="FIST_C"/>
    <property type="match status" value="1"/>
</dbReference>
<sequence length="406" mass="41800">MRCAAALSTESNLDAAVGEVADDIDAQLGGEAPDILFAFATHHYGADLARAAGELVEATGTRALAGCTGAWTAGTGKEAENSAGISVLAATLPNTEIRVAHLAPTSAGGRGVGHFELRDESQASVVLLADPFSFPSTAWLKEFHRQYPDVPLAGGLASGGIAPGQNLLFAGADPVNSGAVAVILEGETRMVNAVSQGCRPIGPPLVATKVDGNVILEFRGEAAAKVLFETLESLPDEDRQLFQRGAFIGRAIDAAKKKFRSSDLLVRSILGLDPKRHAVAIADDELRAGSTLQLMVRDATSATAELQSTLELAGLESFGEAVGGLLFTCGGRGRSMFVGPDHDANRIEALFGPGFPMAGFSAGGEIGPIGGEPFLHGFTASSAFFVPRSAGITMPSESSDAPSDPS</sequence>
<feature type="domain" description="FIST" evidence="6">
    <location>
        <begin position="32"/>
        <end position="222"/>
    </location>
</feature>
<keyword evidence="4" id="KW-1133">Transmembrane helix</keyword>
<dbReference type="EMBL" id="CP036434">
    <property type="protein sequence ID" value="QDV09360.1"/>
    <property type="molecule type" value="Genomic_DNA"/>
</dbReference>
<dbReference type="PIRSF" id="PIRSF018953">
    <property type="entry name" value="UCP018953"/>
    <property type="match status" value="1"/>
</dbReference>
<dbReference type="SMART" id="SM00897">
    <property type="entry name" value="FIST"/>
    <property type="match status" value="1"/>
</dbReference>
<dbReference type="InterPro" id="IPR013702">
    <property type="entry name" value="FIST_domain_N"/>
</dbReference>
<feature type="domain" description="FIST C-domain" evidence="7">
    <location>
        <begin position="223"/>
        <end position="369"/>
    </location>
</feature>
<dbReference type="RefSeq" id="WP_419190593.1">
    <property type="nucleotide sequence ID" value="NZ_CP036434.1"/>
</dbReference>
<dbReference type="AlphaFoldDB" id="A0A518EZ40"/>
<evidence type="ECO:0000259" key="7">
    <source>
        <dbReference type="SMART" id="SM01204"/>
    </source>
</evidence>
<dbReference type="Pfam" id="PF10442">
    <property type="entry name" value="FIST_C"/>
    <property type="match status" value="1"/>
</dbReference>
<evidence type="ECO:0000256" key="4">
    <source>
        <dbReference type="ARBA" id="ARBA00022989"/>
    </source>
</evidence>
<organism evidence="8 9">
    <name type="scientific">Saltatorellus ferox</name>
    <dbReference type="NCBI Taxonomy" id="2528018"/>
    <lineage>
        <taxon>Bacteria</taxon>
        <taxon>Pseudomonadati</taxon>
        <taxon>Planctomycetota</taxon>
        <taxon>Planctomycetia</taxon>
        <taxon>Planctomycetia incertae sedis</taxon>
        <taxon>Saltatorellus</taxon>
    </lineage>
</organism>
<dbReference type="Proteomes" id="UP000320390">
    <property type="component" value="Chromosome"/>
</dbReference>
<evidence type="ECO:0000256" key="2">
    <source>
        <dbReference type="ARBA" id="ARBA00022475"/>
    </source>
</evidence>
<keyword evidence="2" id="KW-1003">Cell membrane</keyword>
<evidence type="ECO:0000259" key="6">
    <source>
        <dbReference type="SMART" id="SM00897"/>
    </source>
</evidence>
<reference evidence="8 9" key="1">
    <citation type="submission" date="2019-02" db="EMBL/GenBank/DDBJ databases">
        <title>Deep-cultivation of Planctomycetes and their phenomic and genomic characterization uncovers novel biology.</title>
        <authorList>
            <person name="Wiegand S."/>
            <person name="Jogler M."/>
            <person name="Boedeker C."/>
            <person name="Pinto D."/>
            <person name="Vollmers J."/>
            <person name="Rivas-Marin E."/>
            <person name="Kohn T."/>
            <person name="Peeters S.H."/>
            <person name="Heuer A."/>
            <person name="Rast P."/>
            <person name="Oberbeckmann S."/>
            <person name="Bunk B."/>
            <person name="Jeske O."/>
            <person name="Meyerdierks A."/>
            <person name="Storesund J.E."/>
            <person name="Kallscheuer N."/>
            <person name="Luecker S."/>
            <person name="Lage O.M."/>
            <person name="Pohl T."/>
            <person name="Merkel B.J."/>
            <person name="Hornburger P."/>
            <person name="Mueller R.-W."/>
            <person name="Bruemmer F."/>
            <person name="Labrenz M."/>
            <person name="Spormann A.M."/>
            <person name="Op den Camp H."/>
            <person name="Overmann J."/>
            <person name="Amann R."/>
            <person name="Jetten M.S.M."/>
            <person name="Mascher T."/>
            <person name="Medema M.H."/>
            <person name="Devos D.P."/>
            <person name="Kaster A.-K."/>
            <person name="Ovreas L."/>
            <person name="Rohde M."/>
            <person name="Galperin M.Y."/>
            <person name="Jogler C."/>
        </authorList>
    </citation>
    <scope>NUCLEOTIDE SEQUENCE [LARGE SCALE GENOMIC DNA]</scope>
    <source>
        <strain evidence="8 9">Poly30</strain>
    </source>
</reference>
<gene>
    <name evidence="8" type="ORF">Poly30_49180</name>
</gene>
<proteinExistence type="predicted"/>
<keyword evidence="5" id="KW-0472">Membrane</keyword>
<dbReference type="Pfam" id="PF08495">
    <property type="entry name" value="FIST"/>
    <property type="match status" value="1"/>
</dbReference>
<evidence type="ECO:0000313" key="9">
    <source>
        <dbReference type="Proteomes" id="UP000320390"/>
    </source>
</evidence>
<keyword evidence="3" id="KW-0812">Transmembrane</keyword>
<evidence type="ECO:0000256" key="3">
    <source>
        <dbReference type="ARBA" id="ARBA00022692"/>
    </source>
</evidence>
<evidence type="ECO:0000256" key="1">
    <source>
        <dbReference type="ARBA" id="ARBA00004651"/>
    </source>
</evidence>
<evidence type="ECO:0000313" key="8">
    <source>
        <dbReference type="EMBL" id="QDV09360.1"/>
    </source>
</evidence>
<protein>
    <submittedName>
        <fullName evidence="8">FIST N domain protein</fullName>
    </submittedName>
</protein>
<comment type="subcellular location">
    <subcellularLocation>
        <location evidence="1">Cell membrane</location>
        <topology evidence="1">Multi-pass membrane protein</topology>
    </subcellularLocation>
</comment>